<accession>A0A653EB74</accession>
<evidence type="ECO:0000256" key="3">
    <source>
        <dbReference type="SAM" id="Phobius"/>
    </source>
</evidence>
<gene>
    <name evidence="5" type="ORF">PMYSY11_4203</name>
</gene>
<dbReference type="PANTHER" id="PTHR37813:SF1">
    <property type="entry name" value="FELS-2 PROPHAGE PROTEIN"/>
    <property type="match status" value="1"/>
</dbReference>
<dbReference type="EMBL" id="LR215729">
    <property type="protein sequence ID" value="VEV99246.1"/>
    <property type="molecule type" value="Genomic_DNA"/>
</dbReference>
<proteinExistence type="predicted"/>
<feature type="domain" description="Phage tail tape measure protein" evidence="4">
    <location>
        <begin position="239"/>
        <end position="438"/>
    </location>
</feature>
<keyword evidence="3" id="KW-0472">Membrane</keyword>
<feature type="coiled-coil region" evidence="2">
    <location>
        <begin position="90"/>
        <end position="166"/>
    </location>
</feature>
<keyword evidence="1" id="KW-1188">Viral release from host cell</keyword>
<organism evidence="5">
    <name type="scientific">Pseudomonas marincola</name>
    <dbReference type="NCBI Taxonomy" id="437900"/>
    <lineage>
        <taxon>Bacteria</taxon>
        <taxon>Pseudomonadati</taxon>
        <taxon>Pseudomonadota</taxon>
        <taxon>Gammaproteobacteria</taxon>
        <taxon>Pseudomonadales</taxon>
        <taxon>Pseudomonadaceae</taxon>
        <taxon>Pseudomonas</taxon>
    </lineage>
</organism>
<name>A0A653EB74_9PSED</name>
<reference evidence="5" key="1">
    <citation type="submission" date="2019-02" db="EMBL/GenBank/DDBJ databases">
        <authorList>
            <consortium name="Genoscope - CEA"/>
            <person name="William W."/>
        </authorList>
    </citation>
    <scope>NUCLEOTIDE SEQUENCE [LARGE SCALE GENOMIC DNA]</scope>
    <source>
        <strain evidence="5">YSy11</strain>
    </source>
</reference>
<keyword evidence="3" id="KW-0812">Transmembrane</keyword>
<evidence type="ECO:0000313" key="5">
    <source>
        <dbReference type="EMBL" id="VEV99246.1"/>
    </source>
</evidence>
<feature type="transmembrane region" description="Helical" evidence="3">
    <location>
        <begin position="608"/>
        <end position="627"/>
    </location>
</feature>
<dbReference type="RefSeq" id="WP_150549384.1">
    <property type="nucleotide sequence ID" value="NZ_LR215729.2"/>
</dbReference>
<dbReference type="Pfam" id="PF10145">
    <property type="entry name" value="PhageMin_Tail"/>
    <property type="match status" value="1"/>
</dbReference>
<protein>
    <recommendedName>
        <fullName evidence="4">Phage tail tape measure protein domain-containing protein</fullName>
    </recommendedName>
</protein>
<evidence type="ECO:0000256" key="1">
    <source>
        <dbReference type="ARBA" id="ARBA00022612"/>
    </source>
</evidence>
<dbReference type="NCBIfam" id="TIGR01760">
    <property type="entry name" value="tape_meas_TP901"/>
    <property type="match status" value="1"/>
</dbReference>
<evidence type="ECO:0000256" key="2">
    <source>
        <dbReference type="SAM" id="Coils"/>
    </source>
</evidence>
<dbReference type="AlphaFoldDB" id="A0A653EB74"/>
<dbReference type="PANTHER" id="PTHR37813">
    <property type="entry name" value="FELS-2 PROPHAGE PROTEIN"/>
    <property type="match status" value="1"/>
</dbReference>
<feature type="transmembrane region" description="Helical" evidence="3">
    <location>
        <begin position="540"/>
        <end position="562"/>
    </location>
</feature>
<feature type="transmembrane region" description="Helical" evidence="3">
    <location>
        <begin position="569"/>
        <end position="588"/>
    </location>
</feature>
<evidence type="ECO:0000259" key="4">
    <source>
        <dbReference type="Pfam" id="PF10145"/>
    </source>
</evidence>
<sequence>MARDLFLKVGLQALDRASRPLRAIANGSISLGRALKDTRAELKGLQGQQRDVSSFRALRTETEKTGTALQANRDKVRQLSQALASTANPTKQLNNEFKRAVREASSLKQKHSEQQRELQGLRGKLSAAGISTRNLGQHERELRSKISATNQALTQQESRLKRVTAQQQRLGRAKQQYEKTQALAGSMAGTGAAGLATGSGILYAGAQMLAPGLDFDASMSKVQALTRLQKDAPQLQALRDQARQLGASTQFTAGQAADAQGFLGMAGFDPKAIQAAMPGMLDLAKAGDSDLAKTADIASNILTGFNLSAGETARLGDVLVGTFTRSNTNLQMLGETMKYAGPVAASVGQDIETVAAMAGKLGDAGIQGSMGGTALRAILGRLSAPPKMAADALDKLGVSAKDAQGNLRDMPTVLQEIYEKTKNMGDADRAGLLKAIAGEEAVAGLQVLVKQAGTGGLQDFISTLRKTEGEASSTAKTMADNLRGDLSALGSAWEDLGIQMQDQQNGPMRDIAQSLTGVIGGVKSWIAENPQLASGLVKTAAGVGILMAGMGALTLAMASLLGPFAMVRYGMLLFGIRGAGLASTLLSLGRTALPLVGKGILLIGRALLMNPIGLAITAIAGGAYLIYKNWDRIGPYFQGLWAEIKQGFSGGLGGIAATILNFSPLGLFYRAFAGVLNYFGAEMPSRFTDFGGMLIDGLVNGITNSLGRVKGAITGAGASTIGWFKETLGIRSPSRVFAELGGFTMQGLAQGLTGGEGGPLQALTGIGKRLTQAGALALSTTVGSGAIAMDNRPPLSAGNGSQAVASAAPNVTIHVHPSAGMDEQGLARLVAAEVAKIQQRSHVRARSSLSDQE</sequence>
<feature type="transmembrane region" description="Helical" evidence="3">
    <location>
        <begin position="648"/>
        <end position="669"/>
    </location>
</feature>
<dbReference type="InterPro" id="IPR010090">
    <property type="entry name" value="Phage_tape_meas"/>
</dbReference>
<keyword evidence="3" id="KW-1133">Transmembrane helix</keyword>
<keyword evidence="2" id="KW-0175">Coiled coil</keyword>